<dbReference type="InterPro" id="IPR036097">
    <property type="entry name" value="HisK_dim/P_sf"/>
</dbReference>
<dbReference type="SUPFAM" id="SSF52172">
    <property type="entry name" value="CheY-like"/>
    <property type="match status" value="1"/>
</dbReference>
<dbReference type="Gene3D" id="1.10.287.130">
    <property type="match status" value="1"/>
</dbReference>
<dbReference type="PROSITE" id="PS00041">
    <property type="entry name" value="HTH_ARAC_FAMILY_1"/>
    <property type="match status" value="1"/>
</dbReference>
<dbReference type="Pfam" id="PF00512">
    <property type="entry name" value="HisKA"/>
    <property type="match status" value="1"/>
</dbReference>
<dbReference type="SMART" id="SM00448">
    <property type="entry name" value="REC"/>
    <property type="match status" value="1"/>
</dbReference>
<dbReference type="PRINTS" id="PR00344">
    <property type="entry name" value="BCTRLSENSOR"/>
</dbReference>
<evidence type="ECO:0000256" key="7">
    <source>
        <dbReference type="PROSITE-ProRule" id="PRU00169"/>
    </source>
</evidence>
<dbReference type="InterPro" id="IPR013783">
    <property type="entry name" value="Ig-like_fold"/>
</dbReference>
<dbReference type="InterPro" id="IPR001789">
    <property type="entry name" value="Sig_transdc_resp-reg_receiver"/>
</dbReference>
<dbReference type="PROSITE" id="PS01124">
    <property type="entry name" value="HTH_ARAC_FAMILY_2"/>
    <property type="match status" value="1"/>
</dbReference>
<proteinExistence type="predicted"/>
<dbReference type="EC" id="2.7.13.3" evidence="2"/>
<dbReference type="InterPro" id="IPR003661">
    <property type="entry name" value="HisK_dim/P_dom"/>
</dbReference>
<dbReference type="Pfam" id="PF00072">
    <property type="entry name" value="Response_reg"/>
    <property type="match status" value="1"/>
</dbReference>
<dbReference type="SUPFAM" id="SSF46689">
    <property type="entry name" value="Homeodomain-like"/>
    <property type="match status" value="1"/>
</dbReference>
<dbReference type="InterPro" id="IPR015943">
    <property type="entry name" value="WD40/YVTN_repeat-like_dom_sf"/>
</dbReference>
<dbReference type="InterPro" id="IPR011110">
    <property type="entry name" value="Reg_prop"/>
</dbReference>
<evidence type="ECO:0000256" key="3">
    <source>
        <dbReference type="ARBA" id="ARBA00022553"/>
    </source>
</evidence>
<dbReference type="InterPro" id="IPR018062">
    <property type="entry name" value="HTH_AraC-typ_CS"/>
</dbReference>
<name>A0ABR7VGN8_9FLAO</name>
<dbReference type="InterPro" id="IPR011123">
    <property type="entry name" value="Y_Y_Y"/>
</dbReference>
<organism evidence="11 12">
    <name type="scientific">Maribacter arenosus</name>
    <dbReference type="NCBI Taxonomy" id="1854708"/>
    <lineage>
        <taxon>Bacteria</taxon>
        <taxon>Pseudomonadati</taxon>
        <taxon>Bacteroidota</taxon>
        <taxon>Flavobacteriia</taxon>
        <taxon>Flavobacteriales</taxon>
        <taxon>Flavobacteriaceae</taxon>
        <taxon>Maribacter</taxon>
    </lineage>
</organism>
<dbReference type="PANTHER" id="PTHR43547:SF2">
    <property type="entry name" value="HYBRID SIGNAL TRANSDUCTION HISTIDINE KINASE C"/>
    <property type="match status" value="1"/>
</dbReference>
<dbReference type="Pfam" id="PF07495">
    <property type="entry name" value="Y_Y_Y"/>
    <property type="match status" value="1"/>
</dbReference>
<dbReference type="PROSITE" id="PS50110">
    <property type="entry name" value="RESPONSE_REGULATORY"/>
    <property type="match status" value="1"/>
</dbReference>
<dbReference type="Gene3D" id="1.10.10.60">
    <property type="entry name" value="Homeodomain-like"/>
    <property type="match status" value="1"/>
</dbReference>
<dbReference type="InterPro" id="IPR036890">
    <property type="entry name" value="HATPase_C_sf"/>
</dbReference>
<protein>
    <recommendedName>
        <fullName evidence="2">histidine kinase</fullName>
        <ecNumber evidence="2">2.7.13.3</ecNumber>
    </recommendedName>
</protein>
<dbReference type="SMART" id="SM00388">
    <property type="entry name" value="HisKA"/>
    <property type="match status" value="1"/>
</dbReference>
<evidence type="ECO:0000259" key="9">
    <source>
        <dbReference type="PROSITE" id="PS50109"/>
    </source>
</evidence>
<keyword evidence="6" id="KW-0804">Transcription</keyword>
<dbReference type="InterPro" id="IPR004358">
    <property type="entry name" value="Sig_transdc_His_kin-like_C"/>
</dbReference>
<dbReference type="InterPro" id="IPR018060">
    <property type="entry name" value="HTH_AraC"/>
</dbReference>
<dbReference type="SUPFAM" id="SSF55874">
    <property type="entry name" value="ATPase domain of HSP90 chaperone/DNA topoisomerase II/histidine kinase"/>
    <property type="match status" value="1"/>
</dbReference>
<dbReference type="InterPro" id="IPR011006">
    <property type="entry name" value="CheY-like_superfamily"/>
</dbReference>
<keyword evidence="4" id="KW-0805">Transcription regulation</keyword>
<accession>A0ABR7VGN8</accession>
<keyword evidence="12" id="KW-1185">Reference proteome</keyword>
<dbReference type="Pfam" id="PF02518">
    <property type="entry name" value="HATPase_c"/>
    <property type="match status" value="1"/>
</dbReference>
<reference evidence="11 12" key="1">
    <citation type="submission" date="2020-05" db="EMBL/GenBank/DDBJ databases">
        <title>The draft genome sequence of Maribacter arenosus CAU 1321.</title>
        <authorList>
            <person name="Mu L."/>
        </authorList>
    </citation>
    <scope>NUCLEOTIDE SEQUENCE [LARGE SCALE GENOMIC DNA]</scope>
    <source>
        <strain evidence="11 12">CAU 1321</strain>
    </source>
</reference>
<evidence type="ECO:0000256" key="6">
    <source>
        <dbReference type="ARBA" id="ARBA00023163"/>
    </source>
</evidence>
<dbReference type="RefSeq" id="WP_188315210.1">
    <property type="nucleotide sequence ID" value="NZ_JABTCG010000005.1"/>
</dbReference>
<dbReference type="InterPro" id="IPR003594">
    <property type="entry name" value="HATPase_dom"/>
</dbReference>
<dbReference type="InterPro" id="IPR005467">
    <property type="entry name" value="His_kinase_dom"/>
</dbReference>
<gene>
    <name evidence="11" type="ORF">HPE63_15595</name>
</gene>
<dbReference type="Gene3D" id="2.130.10.10">
    <property type="entry name" value="YVTN repeat-like/Quinoprotein amine dehydrogenase"/>
    <property type="match status" value="3"/>
</dbReference>
<dbReference type="SUPFAM" id="SSF63829">
    <property type="entry name" value="Calcium-dependent phosphotriesterase"/>
    <property type="match status" value="1"/>
</dbReference>
<dbReference type="SUPFAM" id="SSF50998">
    <property type="entry name" value="Quinoprotein alcohol dehydrogenase-like"/>
    <property type="match status" value="1"/>
</dbReference>
<dbReference type="PROSITE" id="PS50109">
    <property type="entry name" value="HIS_KIN"/>
    <property type="match status" value="1"/>
</dbReference>
<keyword evidence="5" id="KW-0238">DNA-binding</keyword>
<dbReference type="PANTHER" id="PTHR43547">
    <property type="entry name" value="TWO-COMPONENT HISTIDINE KINASE"/>
    <property type="match status" value="1"/>
</dbReference>
<dbReference type="Pfam" id="PF12833">
    <property type="entry name" value="HTH_18"/>
    <property type="match status" value="1"/>
</dbReference>
<evidence type="ECO:0000256" key="2">
    <source>
        <dbReference type="ARBA" id="ARBA00012438"/>
    </source>
</evidence>
<evidence type="ECO:0000259" key="8">
    <source>
        <dbReference type="PROSITE" id="PS01124"/>
    </source>
</evidence>
<feature type="modified residue" description="4-aspartylphosphate" evidence="7">
    <location>
        <position position="1158"/>
    </location>
</feature>
<keyword evidence="3 7" id="KW-0597">Phosphoprotein</keyword>
<dbReference type="Pfam" id="PF07494">
    <property type="entry name" value="Reg_prop"/>
    <property type="match status" value="2"/>
</dbReference>
<evidence type="ECO:0000313" key="12">
    <source>
        <dbReference type="Proteomes" id="UP000598350"/>
    </source>
</evidence>
<comment type="catalytic activity">
    <reaction evidence="1">
        <text>ATP + protein L-histidine = ADP + protein N-phospho-L-histidine.</text>
        <dbReference type="EC" id="2.7.13.3"/>
    </reaction>
</comment>
<dbReference type="SUPFAM" id="SSF47384">
    <property type="entry name" value="Homodimeric domain of signal transducing histidine kinase"/>
    <property type="match status" value="1"/>
</dbReference>
<feature type="domain" description="Histidine kinase" evidence="9">
    <location>
        <begin position="849"/>
        <end position="1069"/>
    </location>
</feature>
<sequence length="1355" mass="154147">MRTVSHLRVPICNFLLLLICYGSIFSQEIDPRIRYYSLEHGLSQVTINDLIQDKSGFIWLGTQDGLNRFDGQKFRHFKYSELDSTSISCNSITKLLADPNGNVWVGTLDDGLNYYDANLDIFHRIKLRAKKNESITGLTIEENGILWVTTRNSGLYSLQPTKTGSFYQENFLNDKALSALTLDSQQNLWIGSLQGAVYKWNLQISKTPPKTPEVRIQGNILAFYKTTNGLLIGTDIGLYIYDLNRKSIMPFNLNENGVSQTRHITEFLDDDGSKVWIGTGSGLYLFDWRSKKVLKKIAYNEDNTLGLSNNTVQSLLRIEANQIFVGTANNLNLLDFKEPYFKNISKNKRGDHLLNDNVVFSILKDENQLWIGTSDGGLNLIQEGKNYYFKEDQNNALSISGNVVREIVKDHKNQRLWLATTRGLSMLDLKSFDPENPKFKVFKHDPNNPETINNDFIKGITLDNGGNVWGATFGHGIFRLTLSGSNDVKVKRFKNERYNPNSLINDFTQCILADADDNIWIGSQGGLTRLSNIAINLDQPVFTNYVEDVNDDTSISANSVYDITIDSNEKMWLATHYGLNLYLGDNKFQSWVNPEQKMNGIIYCIQHDDSDKLWLGTTEGIVKFDPVLDDFRYYGVNDGIQSKEFDIHAKYLDDVGTVYLGGIAGVTYFQPKYLEKIDRPESLYFSQLRVRDEIVKTNNATKPWLTNSIINTGNLQFRHDEFPFYLDFSSIDYRLNKDVSYAYKLLPIDADWNFLKEPEIQFLNLPSGSYTLQVNGFSRGEEWEQTPLQMDLEILPPWWATWWAYLLYAGITIAFADRFYRFQLSKRLAIAESLRLKEVNELKNSLYDNITHEFRTPLTVILGMTDSLESELRTKTNPPIKNSVEMIRRNGRKLLSLVNEMLDLSKLESGHMETNLIQINVVPFIKYLGESFHSFAQEDDIHFTVYSEIDELMMDVDSQKLSTIISNLLSNAIKFTPPLGKIVLHIHNENNTNLIIKVSDTGVGISEEELPYIFNRFYQADATITRRGEGTGIGLALTKELVNVLGGQISVTSTPNEGSVFKVTLPITHNAPYTNLESTNPNPENAPNLEFLDVQKRENVVPFDKPELPLVLIIEDNKDVAYYLNQCLMGTYNTIHAINGILGLEMAFEHIPDIIISDVMMPGKDGYEVCSMLKKDERTDHIPIVLLTAKATSKDRVFGLTKGADAYLAKPFQKEELFTRLEQLLFLRKKLITKFQQGQVSKVIAKQPINAETKFITKVIDLIHEDLDDSSFGSSELSAKLGLSESQVYRKLKAITGKSTAVFIRTIRLEDAKEQLQTTDKTVSEIAYAVGFNDPSWFSRAFKEEYGHPPSDRHK</sequence>
<dbReference type="Gene3D" id="2.60.40.10">
    <property type="entry name" value="Immunoglobulins"/>
    <property type="match status" value="1"/>
</dbReference>
<comment type="caution">
    <text evidence="11">The sequence shown here is derived from an EMBL/GenBank/DDBJ whole genome shotgun (WGS) entry which is preliminary data.</text>
</comment>
<dbReference type="SMART" id="SM00342">
    <property type="entry name" value="HTH_ARAC"/>
    <property type="match status" value="1"/>
</dbReference>
<dbReference type="InterPro" id="IPR011047">
    <property type="entry name" value="Quinoprotein_ADH-like_sf"/>
</dbReference>
<dbReference type="SMART" id="SM00387">
    <property type="entry name" value="HATPase_c"/>
    <property type="match status" value="1"/>
</dbReference>
<dbReference type="InterPro" id="IPR009057">
    <property type="entry name" value="Homeodomain-like_sf"/>
</dbReference>
<dbReference type="CDD" id="cd17574">
    <property type="entry name" value="REC_OmpR"/>
    <property type="match status" value="1"/>
</dbReference>
<dbReference type="Proteomes" id="UP000598350">
    <property type="component" value="Unassembled WGS sequence"/>
</dbReference>
<evidence type="ECO:0000256" key="1">
    <source>
        <dbReference type="ARBA" id="ARBA00000085"/>
    </source>
</evidence>
<feature type="domain" description="HTH araC/xylS-type" evidence="8">
    <location>
        <begin position="1257"/>
        <end position="1355"/>
    </location>
</feature>
<dbReference type="EMBL" id="JABTCG010000005">
    <property type="protein sequence ID" value="MBD0852106.1"/>
    <property type="molecule type" value="Genomic_DNA"/>
</dbReference>
<evidence type="ECO:0000259" key="10">
    <source>
        <dbReference type="PROSITE" id="PS50110"/>
    </source>
</evidence>
<evidence type="ECO:0000313" key="11">
    <source>
        <dbReference type="EMBL" id="MBD0852106.1"/>
    </source>
</evidence>
<dbReference type="Gene3D" id="3.40.50.2300">
    <property type="match status" value="1"/>
</dbReference>
<evidence type="ECO:0000256" key="4">
    <source>
        <dbReference type="ARBA" id="ARBA00023015"/>
    </source>
</evidence>
<dbReference type="CDD" id="cd16922">
    <property type="entry name" value="HATPase_EvgS-ArcB-TorS-like"/>
    <property type="match status" value="1"/>
</dbReference>
<evidence type="ECO:0000256" key="5">
    <source>
        <dbReference type="ARBA" id="ARBA00023125"/>
    </source>
</evidence>
<dbReference type="Gene3D" id="3.30.565.10">
    <property type="entry name" value="Histidine kinase-like ATPase, C-terminal domain"/>
    <property type="match status" value="1"/>
</dbReference>
<dbReference type="CDD" id="cd00082">
    <property type="entry name" value="HisKA"/>
    <property type="match status" value="1"/>
</dbReference>
<feature type="domain" description="Response regulatory" evidence="10">
    <location>
        <begin position="1110"/>
        <end position="1225"/>
    </location>
</feature>